<dbReference type="EMBL" id="LT598481">
    <property type="protein sequence ID" value="SCU91448.1"/>
    <property type="molecule type" value="Genomic_DNA"/>
</dbReference>
<dbReference type="InterPro" id="IPR025721">
    <property type="entry name" value="Exosome_cplx_N_dom"/>
</dbReference>
<protein>
    <submittedName>
        <fullName evidence="11">LAME_0E12552g1_1</fullName>
    </submittedName>
</protein>
<comment type="similarity">
    <text evidence="2">Belongs to the RRP4 family.</text>
</comment>
<dbReference type="CDD" id="cd05789">
    <property type="entry name" value="S1_Rrp4"/>
    <property type="match status" value="1"/>
</dbReference>
<evidence type="ECO:0000256" key="6">
    <source>
        <dbReference type="ARBA" id="ARBA00023242"/>
    </source>
</evidence>
<dbReference type="InterPro" id="IPR048565">
    <property type="entry name" value="S1_RRP4"/>
</dbReference>
<dbReference type="FunFam" id="2.40.50.140:FF:000038">
    <property type="entry name" value="Exosome complex component RRP4"/>
    <property type="match status" value="1"/>
</dbReference>
<dbReference type="GO" id="GO:0000176">
    <property type="term" value="C:nuclear exosome (RNase complex)"/>
    <property type="evidence" value="ECO:0007669"/>
    <property type="project" value="TreeGrafter"/>
</dbReference>
<dbReference type="GO" id="GO:0003723">
    <property type="term" value="F:RNA binding"/>
    <property type="evidence" value="ECO:0007669"/>
    <property type="project" value="UniProtKB-KW"/>
</dbReference>
<keyword evidence="3" id="KW-0698">rRNA processing</keyword>
<dbReference type="Pfam" id="PF15985">
    <property type="entry name" value="KH_6"/>
    <property type="match status" value="1"/>
</dbReference>
<evidence type="ECO:0000259" key="9">
    <source>
        <dbReference type="Pfam" id="PF15985"/>
    </source>
</evidence>
<dbReference type="SUPFAM" id="SSF50249">
    <property type="entry name" value="Nucleic acid-binding proteins"/>
    <property type="match status" value="1"/>
</dbReference>
<dbReference type="AlphaFoldDB" id="A0A1G4JLP6"/>
<proteinExistence type="inferred from homology"/>
<dbReference type="InterPro" id="IPR004088">
    <property type="entry name" value="KH_dom_type_1"/>
</dbReference>
<sequence length="372" mass="40797">MSSCQTCKDPSKVLQSIMSIDVLSVTKRQEGFQFVNEVESESDSDVEMTNNDEKPESNTIANDGTIVTPGELVTDDPVWMRGHGTYFLENQTYASVAGTVSRVNRLLSVIPLRGRYTPETGDHVIGRIAEVGNRRWKVDIGAKQHAVLMLGSVNLPGGVLRRKSESDELQMRSFLKEGDLLNAEVQSLFQDGSASLHTRSLKYGKLRNGTFLQVPSPLVVRSKKHTHNLPGNVTVILGVNGFVWLRKTSEIDTANNTSSVAGRNAAALSGASGEYKPGSNSVSITRLEEESSWEIYSDKNDPISESMKRTITRYSNVIKALAHCEIGLTEARVVAAYEASMTFSHVGSLIERENMESIGQDVINAEKMRGNS</sequence>
<evidence type="ECO:0000256" key="1">
    <source>
        <dbReference type="ARBA" id="ARBA00004123"/>
    </source>
</evidence>
<gene>
    <name evidence="11" type="ORF">LAME_0E12552G</name>
</gene>
<dbReference type="GO" id="GO:0071035">
    <property type="term" value="P:nuclear polyadenylation-dependent rRNA catabolic process"/>
    <property type="evidence" value="ECO:0007669"/>
    <property type="project" value="TreeGrafter"/>
</dbReference>
<dbReference type="SUPFAM" id="SSF110324">
    <property type="entry name" value="Ribosomal L27 protein-like"/>
    <property type="match status" value="1"/>
</dbReference>
<dbReference type="SUPFAM" id="SSF54791">
    <property type="entry name" value="Eukaryotic type KH-domain (KH-domain type I)"/>
    <property type="match status" value="1"/>
</dbReference>
<dbReference type="Gene3D" id="2.40.50.100">
    <property type="match status" value="1"/>
</dbReference>
<feature type="domain" description="RRP4 S1" evidence="10">
    <location>
        <begin position="115"/>
        <end position="187"/>
    </location>
</feature>
<dbReference type="PANTHER" id="PTHR21321:SF4">
    <property type="entry name" value="EXOSOME COMPLEX COMPONENT RRP4"/>
    <property type="match status" value="1"/>
</dbReference>
<keyword evidence="6" id="KW-0539">Nucleus</keyword>
<dbReference type="OrthoDB" id="1650at2759"/>
<organism evidence="11 12">
    <name type="scientific">Lachancea meyersii CBS 8951</name>
    <dbReference type="NCBI Taxonomy" id="1266667"/>
    <lineage>
        <taxon>Eukaryota</taxon>
        <taxon>Fungi</taxon>
        <taxon>Dikarya</taxon>
        <taxon>Ascomycota</taxon>
        <taxon>Saccharomycotina</taxon>
        <taxon>Saccharomycetes</taxon>
        <taxon>Saccharomycetales</taxon>
        <taxon>Saccharomycetaceae</taxon>
        <taxon>Lachancea</taxon>
    </lineage>
</organism>
<comment type="subcellular location">
    <subcellularLocation>
        <location evidence="1">Nucleus</location>
    </subcellularLocation>
</comment>
<evidence type="ECO:0000313" key="12">
    <source>
        <dbReference type="Proteomes" id="UP000191144"/>
    </source>
</evidence>
<dbReference type="PANTHER" id="PTHR21321">
    <property type="entry name" value="PNAS-3 RELATED"/>
    <property type="match status" value="1"/>
</dbReference>
<dbReference type="InterPro" id="IPR036612">
    <property type="entry name" value="KH_dom_type_1_sf"/>
</dbReference>
<dbReference type="GO" id="GO:0000177">
    <property type="term" value="C:cytoplasmic exosome (RNase complex)"/>
    <property type="evidence" value="ECO:0007669"/>
    <property type="project" value="TreeGrafter"/>
</dbReference>
<accession>A0A1G4JLP6</accession>
<dbReference type="InterPro" id="IPR012340">
    <property type="entry name" value="NA-bd_OB-fold"/>
</dbReference>
<dbReference type="InterPro" id="IPR026699">
    <property type="entry name" value="Exosome_RNA_bind1/RRP40/RRP4"/>
</dbReference>
<evidence type="ECO:0000313" key="11">
    <source>
        <dbReference type="EMBL" id="SCU91448.1"/>
    </source>
</evidence>
<dbReference type="GO" id="GO:0071038">
    <property type="term" value="P:TRAMP-dependent tRNA surveillance pathway"/>
    <property type="evidence" value="ECO:0007669"/>
    <property type="project" value="TreeGrafter"/>
</dbReference>
<dbReference type="Proteomes" id="UP000191144">
    <property type="component" value="Chromosome E"/>
</dbReference>
<keyword evidence="12" id="KW-1185">Reference proteome</keyword>
<evidence type="ECO:0000259" key="8">
    <source>
        <dbReference type="Pfam" id="PF14382"/>
    </source>
</evidence>
<dbReference type="CDD" id="cd22525">
    <property type="entry name" value="KH-I_Rrp4_eukar"/>
    <property type="match status" value="1"/>
</dbReference>
<keyword evidence="4" id="KW-0271">Exosome</keyword>
<dbReference type="GO" id="GO:0071051">
    <property type="term" value="P:poly(A)-dependent snoRNA 3'-end processing"/>
    <property type="evidence" value="ECO:0007669"/>
    <property type="project" value="TreeGrafter"/>
</dbReference>
<dbReference type="GO" id="GO:0034475">
    <property type="term" value="P:U4 snRNA 3'-end processing"/>
    <property type="evidence" value="ECO:0007669"/>
    <property type="project" value="TreeGrafter"/>
</dbReference>
<dbReference type="GO" id="GO:0071028">
    <property type="term" value="P:nuclear mRNA surveillance"/>
    <property type="evidence" value="ECO:0007669"/>
    <property type="project" value="UniProtKB-ARBA"/>
</dbReference>
<feature type="region of interest" description="Disordered" evidence="7">
    <location>
        <begin position="38"/>
        <end position="61"/>
    </location>
</feature>
<evidence type="ECO:0000259" key="10">
    <source>
        <dbReference type="Pfam" id="PF21266"/>
    </source>
</evidence>
<reference evidence="12" key="1">
    <citation type="submission" date="2016-03" db="EMBL/GenBank/DDBJ databases">
        <authorList>
            <person name="Devillers Hugo."/>
        </authorList>
    </citation>
    <scope>NUCLEOTIDE SEQUENCE [LARGE SCALE GENOMIC DNA]</scope>
</reference>
<feature type="domain" description="K Homology" evidence="9">
    <location>
        <begin position="209"/>
        <end position="250"/>
    </location>
</feature>
<evidence type="ECO:0000256" key="3">
    <source>
        <dbReference type="ARBA" id="ARBA00022552"/>
    </source>
</evidence>
<dbReference type="GO" id="GO:0000467">
    <property type="term" value="P:exonucleolytic trimming to generate mature 3'-end of 5.8S rRNA from tricistronic rRNA transcript (SSU-rRNA, 5.8S rRNA, LSU-rRNA)"/>
    <property type="evidence" value="ECO:0007669"/>
    <property type="project" value="TreeGrafter"/>
</dbReference>
<dbReference type="GO" id="GO:0071034">
    <property type="term" value="P:CUT catabolic process"/>
    <property type="evidence" value="ECO:0007669"/>
    <property type="project" value="TreeGrafter"/>
</dbReference>
<evidence type="ECO:0000256" key="5">
    <source>
        <dbReference type="ARBA" id="ARBA00022884"/>
    </source>
</evidence>
<name>A0A1G4JLP6_9SACH</name>
<keyword evidence="5" id="KW-0694">RNA-binding</keyword>
<dbReference type="Pfam" id="PF21266">
    <property type="entry name" value="S1_RRP4"/>
    <property type="match status" value="1"/>
</dbReference>
<dbReference type="Gene3D" id="2.40.50.140">
    <property type="entry name" value="Nucleic acid-binding proteins"/>
    <property type="match status" value="1"/>
</dbReference>
<evidence type="ECO:0000256" key="4">
    <source>
        <dbReference type="ARBA" id="ARBA00022835"/>
    </source>
</evidence>
<evidence type="ECO:0000256" key="2">
    <source>
        <dbReference type="ARBA" id="ARBA00009155"/>
    </source>
</evidence>
<feature type="domain" description="Exosome complex component N-terminal" evidence="8">
    <location>
        <begin position="66"/>
        <end position="103"/>
    </location>
</feature>
<evidence type="ECO:0000256" key="7">
    <source>
        <dbReference type="SAM" id="MobiDB-lite"/>
    </source>
</evidence>
<dbReference type="Pfam" id="PF14382">
    <property type="entry name" value="ECR1_N"/>
    <property type="match status" value="1"/>
</dbReference>
<dbReference type="FunFam" id="2.40.50.100:FF:000063">
    <property type="entry name" value="Exosome complex component RRP4"/>
    <property type="match status" value="1"/>
</dbReference>